<proteinExistence type="predicted"/>
<feature type="transmembrane region" description="Helical" evidence="1">
    <location>
        <begin position="133"/>
        <end position="159"/>
    </location>
</feature>
<dbReference type="AlphaFoldDB" id="A0AAE3G099"/>
<dbReference type="Pfam" id="PF04306">
    <property type="entry name" value="DUF456"/>
    <property type="match status" value="1"/>
</dbReference>
<keyword evidence="1" id="KW-0812">Transmembrane</keyword>
<evidence type="ECO:0000313" key="3">
    <source>
        <dbReference type="Proteomes" id="UP001203207"/>
    </source>
</evidence>
<protein>
    <submittedName>
        <fullName evidence="2">DUF456 domain-containing protein</fullName>
    </submittedName>
</protein>
<comment type="caution">
    <text evidence="2">The sequence shown here is derived from an EMBL/GenBank/DDBJ whole genome shotgun (WGS) entry which is preliminary data.</text>
</comment>
<dbReference type="EMBL" id="JAKRVX010000006">
    <property type="protein sequence ID" value="MCL9817834.1"/>
    <property type="molecule type" value="Genomic_DNA"/>
</dbReference>
<gene>
    <name evidence="2" type="ORF">AArcSt2_12875</name>
</gene>
<keyword evidence="1" id="KW-0472">Membrane</keyword>
<dbReference type="Proteomes" id="UP001203207">
    <property type="component" value="Unassembled WGS sequence"/>
</dbReference>
<name>A0AAE3G099_9EURY</name>
<reference evidence="2" key="1">
    <citation type="journal article" date="2022" name="Syst. Appl. Microbiol.">
        <title>Natronocalculus amylovorans gen. nov., sp. nov., and Natranaeroarchaeum aerophilus sp. nov., dominant culturable amylolytic natronoarchaea from hypersaline soda lakes in southwestern Siberia.</title>
        <authorList>
            <person name="Sorokin D.Y."/>
            <person name="Elcheninov A.G."/>
            <person name="Khizhniak T.V."/>
            <person name="Koenen M."/>
            <person name="Bale N.J."/>
            <person name="Damste J.S.S."/>
            <person name="Kublanov I.V."/>
        </authorList>
    </citation>
    <scope>NUCLEOTIDE SEQUENCE</scope>
    <source>
        <strain evidence="2">AArc-St2</strain>
    </source>
</reference>
<accession>A0AAE3G099</accession>
<organism evidence="2 3">
    <name type="scientific">Natronocalculus amylovorans</name>
    <dbReference type="NCBI Taxonomy" id="2917812"/>
    <lineage>
        <taxon>Archaea</taxon>
        <taxon>Methanobacteriati</taxon>
        <taxon>Methanobacteriota</taxon>
        <taxon>Stenosarchaea group</taxon>
        <taxon>Halobacteria</taxon>
        <taxon>Halobacteriales</taxon>
        <taxon>Haloferacaceae</taxon>
        <taxon>Natronocalculus</taxon>
    </lineage>
</organism>
<keyword evidence="1" id="KW-1133">Transmembrane helix</keyword>
<dbReference type="InterPro" id="IPR007403">
    <property type="entry name" value="DUF456"/>
</dbReference>
<keyword evidence="3" id="KW-1185">Reference proteome</keyword>
<feature type="transmembrane region" description="Helical" evidence="1">
    <location>
        <begin position="35"/>
        <end position="64"/>
    </location>
</feature>
<dbReference type="RefSeq" id="WP_174654134.1">
    <property type="nucleotide sequence ID" value="NZ_JAKRVX010000006.1"/>
</dbReference>
<evidence type="ECO:0000313" key="2">
    <source>
        <dbReference type="EMBL" id="MCL9817834.1"/>
    </source>
</evidence>
<sequence>MVEIVLLVAIGFLLLGVVGSVVPLLPSGLLSLAGVYAYVFFGEGSIHILILLGLTLAGVLAAVLEHFGGPLAAKASGASNQVVAAAAIAAVLLFFVAGPVGIVAGVLGVVFSLEMHKGASIEVALKRALYTGGGILASTVMQLLLTICILLGFLLAVVVF</sequence>
<evidence type="ECO:0000256" key="1">
    <source>
        <dbReference type="SAM" id="Phobius"/>
    </source>
</evidence>
<reference evidence="2" key="2">
    <citation type="submission" date="2022-02" db="EMBL/GenBank/DDBJ databases">
        <authorList>
            <person name="Elcheninov A.G."/>
            <person name="Sorokin D.Y."/>
            <person name="Kublanov I.V."/>
        </authorList>
    </citation>
    <scope>NUCLEOTIDE SEQUENCE</scope>
    <source>
        <strain evidence="2">AArc-St2</strain>
    </source>
</reference>
<feature type="transmembrane region" description="Helical" evidence="1">
    <location>
        <begin position="85"/>
        <end position="113"/>
    </location>
</feature>